<organism evidence="2 3">
    <name type="scientific">Aphis glycines</name>
    <name type="common">Soybean aphid</name>
    <dbReference type="NCBI Taxonomy" id="307491"/>
    <lineage>
        <taxon>Eukaryota</taxon>
        <taxon>Metazoa</taxon>
        <taxon>Ecdysozoa</taxon>
        <taxon>Arthropoda</taxon>
        <taxon>Hexapoda</taxon>
        <taxon>Insecta</taxon>
        <taxon>Pterygota</taxon>
        <taxon>Neoptera</taxon>
        <taxon>Paraneoptera</taxon>
        <taxon>Hemiptera</taxon>
        <taxon>Sternorrhyncha</taxon>
        <taxon>Aphidomorpha</taxon>
        <taxon>Aphidoidea</taxon>
        <taxon>Aphididae</taxon>
        <taxon>Aphidini</taxon>
        <taxon>Aphis</taxon>
        <taxon>Aphis</taxon>
    </lineage>
</organism>
<dbReference type="Proteomes" id="UP000475862">
    <property type="component" value="Unassembled WGS sequence"/>
</dbReference>
<keyword evidence="1" id="KW-0812">Transmembrane</keyword>
<accession>A0A6G0U1D8</accession>
<evidence type="ECO:0000313" key="3">
    <source>
        <dbReference type="Proteomes" id="UP000475862"/>
    </source>
</evidence>
<evidence type="ECO:0000313" key="2">
    <source>
        <dbReference type="EMBL" id="KAE9542884.1"/>
    </source>
</evidence>
<evidence type="ECO:0000256" key="1">
    <source>
        <dbReference type="SAM" id="Phobius"/>
    </source>
</evidence>
<feature type="transmembrane region" description="Helical" evidence="1">
    <location>
        <begin position="20"/>
        <end position="42"/>
    </location>
</feature>
<dbReference type="AlphaFoldDB" id="A0A6G0U1D8"/>
<keyword evidence="1" id="KW-1133">Transmembrane helix</keyword>
<comment type="caution">
    <text evidence="2">The sequence shown here is derived from an EMBL/GenBank/DDBJ whole genome shotgun (WGS) entry which is preliminary data.</text>
</comment>
<keyword evidence="1" id="KW-0472">Membrane</keyword>
<gene>
    <name evidence="2" type="ORF">AGLY_002795</name>
</gene>
<protein>
    <submittedName>
        <fullName evidence="2">Uncharacterized protein</fullName>
    </submittedName>
</protein>
<dbReference type="EMBL" id="VYZN01000009">
    <property type="protein sequence ID" value="KAE9542884.1"/>
    <property type="molecule type" value="Genomic_DNA"/>
</dbReference>
<keyword evidence="3" id="KW-1185">Reference proteome</keyword>
<reference evidence="2 3" key="1">
    <citation type="submission" date="2019-08" db="EMBL/GenBank/DDBJ databases">
        <title>The genome of the soybean aphid Biotype 1, its phylome, world population structure and adaptation to the North American continent.</title>
        <authorList>
            <person name="Giordano R."/>
            <person name="Donthu R.K."/>
            <person name="Hernandez A.G."/>
            <person name="Wright C.L."/>
            <person name="Zimin A.V."/>
        </authorList>
    </citation>
    <scope>NUCLEOTIDE SEQUENCE [LARGE SCALE GENOMIC DNA]</scope>
    <source>
        <tissue evidence="2">Whole aphids</tissue>
    </source>
</reference>
<sequence>MTLRSMILIRFYNWIPLSTINFWDFISFFNLIFSKLISLFLSFNSSIASSNKRLASFGCPSVISSICFFKLSILDLILSYSTFDSCNSIINIELKRNKLNGVRKEGDELILLILLIIDDLFPIELNILKYSDLYPFSRTPSNCNNNKKKAGKWVPFCGTLGGGVDLGLGYLYKHFYKLYLQNNLQIFIILTNFCQNLNFKC</sequence>
<proteinExistence type="predicted"/>
<name>A0A6G0U1D8_APHGL</name>